<reference evidence="1" key="2">
    <citation type="submission" date="2022-08" db="UniProtKB">
        <authorList>
            <consortium name="EnsemblMetazoa"/>
        </authorList>
    </citation>
    <scope>IDENTIFICATION</scope>
    <source>
        <strain evidence="1">STECLA/ALBI9_A</strain>
    </source>
</reference>
<evidence type="ECO:0000313" key="1">
    <source>
        <dbReference type="EnsemblMetazoa" id="AALB006394-PA"/>
    </source>
</evidence>
<keyword evidence="2" id="KW-1185">Reference proteome</keyword>
<dbReference type="AlphaFoldDB" id="A0A182FIP9"/>
<reference evidence="1 2" key="1">
    <citation type="journal article" date="2017" name="G3 (Bethesda)">
        <title>The Physical Genome Mapping of Anopheles albimanus Corrected Scaffold Misassemblies and Identified Interarm Rearrangements in Genus Anopheles.</title>
        <authorList>
            <person name="Artemov G.N."/>
            <person name="Peery A.N."/>
            <person name="Jiang X."/>
            <person name="Tu Z."/>
            <person name="Stegniy V.N."/>
            <person name="Sharakhova M.V."/>
            <person name="Sharakhov I.V."/>
        </authorList>
    </citation>
    <scope>NUCLEOTIDE SEQUENCE [LARGE SCALE GENOMIC DNA]</scope>
    <source>
        <strain evidence="1 2">ALBI9_A</strain>
    </source>
</reference>
<evidence type="ECO:0000313" key="2">
    <source>
        <dbReference type="Proteomes" id="UP000069272"/>
    </source>
</evidence>
<sequence length="147" mass="16541">MSKDVERMNKHALKITQQAFDGLGYQLFDPSGRHVQSIRDLVVNANLRLENLTLEPALLSSDATLEEVLGFGSQETYDVQRMFHDLLDIIISKEQELLGSEENATGSKEASLIANQIVDGRVREFNLLIEEEHRETAKMAEKSNAEP</sequence>
<dbReference type="Proteomes" id="UP000069272">
    <property type="component" value="Chromosome X"/>
</dbReference>
<dbReference type="EnsemblMetazoa" id="AALB006394-RA">
    <property type="protein sequence ID" value="AALB006394-PA"/>
    <property type="gene ID" value="AALB006394"/>
</dbReference>
<name>A0A182FIP9_ANOAL</name>
<accession>A0A182FIP9</accession>
<dbReference type="VEuPathDB" id="VectorBase:AALB20_029052"/>
<dbReference type="VEuPathDB" id="VectorBase:AALB006394"/>
<proteinExistence type="predicted"/>
<organism evidence="1 2">
    <name type="scientific">Anopheles albimanus</name>
    <name type="common">New world malaria mosquito</name>
    <dbReference type="NCBI Taxonomy" id="7167"/>
    <lineage>
        <taxon>Eukaryota</taxon>
        <taxon>Metazoa</taxon>
        <taxon>Ecdysozoa</taxon>
        <taxon>Arthropoda</taxon>
        <taxon>Hexapoda</taxon>
        <taxon>Insecta</taxon>
        <taxon>Pterygota</taxon>
        <taxon>Neoptera</taxon>
        <taxon>Endopterygota</taxon>
        <taxon>Diptera</taxon>
        <taxon>Nematocera</taxon>
        <taxon>Culicoidea</taxon>
        <taxon>Culicidae</taxon>
        <taxon>Anophelinae</taxon>
        <taxon>Anopheles</taxon>
    </lineage>
</organism>
<protein>
    <submittedName>
        <fullName evidence="1">Uncharacterized protein</fullName>
    </submittedName>
</protein>